<dbReference type="Pfam" id="PF02469">
    <property type="entry name" value="Fasciclin"/>
    <property type="match status" value="1"/>
</dbReference>
<dbReference type="SUPFAM" id="SSF82153">
    <property type="entry name" value="FAS1 domain"/>
    <property type="match status" value="2"/>
</dbReference>
<dbReference type="PANTHER" id="PTHR33985">
    <property type="entry name" value="OS02G0491300 PROTEIN-RELATED"/>
    <property type="match status" value="1"/>
</dbReference>
<reference evidence="5" key="1">
    <citation type="journal article" date="2017" name="Front. Plant Sci.">
        <title>Climate Clever Clovers: New Paradigm to Reduce the Environmental Footprint of Ruminants by Breeding Low Methanogenic Forages Utilizing Haplotype Variation.</title>
        <authorList>
            <person name="Kaur P."/>
            <person name="Appels R."/>
            <person name="Bayer P.E."/>
            <person name="Keeble-Gagnere G."/>
            <person name="Wang J."/>
            <person name="Hirakawa H."/>
            <person name="Shirasawa K."/>
            <person name="Vercoe P."/>
            <person name="Stefanova K."/>
            <person name="Durmic Z."/>
            <person name="Nichols P."/>
            <person name="Revell C."/>
            <person name="Isobe S.N."/>
            <person name="Edwards D."/>
            <person name="Erskine W."/>
        </authorList>
    </citation>
    <scope>NUCLEOTIDE SEQUENCE [LARGE SCALE GENOMIC DNA]</scope>
    <source>
        <strain evidence="5">cv. Daliak</strain>
    </source>
</reference>
<keyword evidence="2" id="KW-0812">Transmembrane</keyword>
<name>A0A2Z6LIH4_TRISU</name>
<evidence type="ECO:0000313" key="4">
    <source>
        <dbReference type="EMBL" id="GAU17050.1"/>
    </source>
</evidence>
<sequence length="351" mass="39467">MAYSCWCWFPIYFIASITLGVIAITSAIHSNSKTTPQEIPSQTHKLSSNATEALKNSGFILMADLLHRSPPFFIPPKNSTFFAIKDSAIKNTSLPLWFLKSLLRYHTFTTKLTMEELLKNSQGTCVTTLFREKNASLTKIETLQKRIEINNVLISNPDLFLGEEFNIHGVLGPFTSLQREVLQGGSDFIRSPNCRLFKNNSNSTYSGDFNNVVDWNKVVQLLSSKGYSSFSIALHSVLEGIQQDSMSFTSVTIFAPPDVNLLNYPSSVLDRVVRFHILSQRFTYRELSSFPVRTLLKTLVPNDELEIDGVLEFMSGVVINGIEIVKPDMFVSEKFVIHGISRAFKMAEIIA</sequence>
<dbReference type="SMART" id="SM00554">
    <property type="entry name" value="FAS1"/>
    <property type="match status" value="2"/>
</dbReference>
<keyword evidence="2" id="KW-1133">Transmembrane helix</keyword>
<dbReference type="PROSITE" id="PS50213">
    <property type="entry name" value="FAS1"/>
    <property type="match status" value="1"/>
</dbReference>
<keyword evidence="5" id="KW-1185">Reference proteome</keyword>
<dbReference type="PANTHER" id="PTHR33985:SF19">
    <property type="entry name" value="FASCICLIN-LIKE ARABINOGALACTAN PROTEIN 21"/>
    <property type="match status" value="1"/>
</dbReference>
<dbReference type="Gene3D" id="2.30.180.10">
    <property type="entry name" value="FAS1 domain"/>
    <property type="match status" value="1"/>
</dbReference>
<dbReference type="EMBL" id="DF973166">
    <property type="protein sequence ID" value="GAU17050.1"/>
    <property type="molecule type" value="Genomic_DNA"/>
</dbReference>
<protein>
    <recommendedName>
        <fullName evidence="3">FAS1 domain-containing protein</fullName>
    </recommendedName>
</protein>
<dbReference type="OrthoDB" id="1525874at2759"/>
<comment type="similarity">
    <text evidence="1">Belongs to the fasciclin-like AGP family.</text>
</comment>
<feature type="domain" description="FAS1" evidence="3">
    <location>
        <begin position="214"/>
        <end position="344"/>
    </location>
</feature>
<dbReference type="InterPro" id="IPR052806">
    <property type="entry name" value="Fasciclin-like_AGP"/>
</dbReference>
<evidence type="ECO:0000256" key="1">
    <source>
        <dbReference type="ARBA" id="ARBA00007843"/>
    </source>
</evidence>
<evidence type="ECO:0000313" key="5">
    <source>
        <dbReference type="Proteomes" id="UP000242715"/>
    </source>
</evidence>
<accession>A0A2Z6LIH4</accession>
<gene>
    <name evidence="4" type="ORF">TSUD_105490</name>
</gene>
<keyword evidence="2" id="KW-0472">Membrane</keyword>
<evidence type="ECO:0000256" key="2">
    <source>
        <dbReference type="SAM" id="Phobius"/>
    </source>
</evidence>
<dbReference type="InterPro" id="IPR000782">
    <property type="entry name" value="FAS1_domain"/>
</dbReference>
<dbReference type="Proteomes" id="UP000242715">
    <property type="component" value="Unassembled WGS sequence"/>
</dbReference>
<dbReference type="InterPro" id="IPR036378">
    <property type="entry name" value="FAS1_dom_sf"/>
</dbReference>
<feature type="transmembrane region" description="Helical" evidence="2">
    <location>
        <begin position="7"/>
        <end position="28"/>
    </location>
</feature>
<dbReference type="AlphaFoldDB" id="A0A2Z6LIH4"/>
<evidence type="ECO:0000259" key="3">
    <source>
        <dbReference type="PROSITE" id="PS50213"/>
    </source>
</evidence>
<proteinExistence type="inferred from homology"/>
<organism evidence="4 5">
    <name type="scientific">Trifolium subterraneum</name>
    <name type="common">Subterranean clover</name>
    <dbReference type="NCBI Taxonomy" id="3900"/>
    <lineage>
        <taxon>Eukaryota</taxon>
        <taxon>Viridiplantae</taxon>
        <taxon>Streptophyta</taxon>
        <taxon>Embryophyta</taxon>
        <taxon>Tracheophyta</taxon>
        <taxon>Spermatophyta</taxon>
        <taxon>Magnoliopsida</taxon>
        <taxon>eudicotyledons</taxon>
        <taxon>Gunneridae</taxon>
        <taxon>Pentapetalae</taxon>
        <taxon>rosids</taxon>
        <taxon>fabids</taxon>
        <taxon>Fabales</taxon>
        <taxon>Fabaceae</taxon>
        <taxon>Papilionoideae</taxon>
        <taxon>50 kb inversion clade</taxon>
        <taxon>NPAAA clade</taxon>
        <taxon>Hologalegina</taxon>
        <taxon>IRL clade</taxon>
        <taxon>Trifolieae</taxon>
        <taxon>Trifolium</taxon>
    </lineage>
</organism>